<evidence type="ECO:0000313" key="3">
    <source>
        <dbReference type="Proteomes" id="UP000320762"/>
    </source>
</evidence>
<dbReference type="PANTHER" id="PTHR24347">
    <property type="entry name" value="SERINE/THREONINE-PROTEIN KINASE"/>
    <property type="match status" value="1"/>
</dbReference>
<dbReference type="STRING" id="97359.A0A550CVE5"/>
<protein>
    <submittedName>
        <fullName evidence="2">Kinase-like domain-containing protein</fullName>
    </submittedName>
</protein>
<dbReference type="OrthoDB" id="5987198at2759"/>
<dbReference type="Gene3D" id="1.10.510.10">
    <property type="entry name" value="Transferase(Phosphotransferase) domain 1"/>
    <property type="match status" value="1"/>
</dbReference>
<organism evidence="2 3">
    <name type="scientific">Schizophyllum amplum</name>
    <dbReference type="NCBI Taxonomy" id="97359"/>
    <lineage>
        <taxon>Eukaryota</taxon>
        <taxon>Fungi</taxon>
        <taxon>Dikarya</taxon>
        <taxon>Basidiomycota</taxon>
        <taxon>Agaricomycotina</taxon>
        <taxon>Agaricomycetes</taxon>
        <taxon>Agaricomycetidae</taxon>
        <taxon>Agaricales</taxon>
        <taxon>Schizophyllaceae</taxon>
        <taxon>Schizophyllum</taxon>
    </lineage>
</organism>
<keyword evidence="2" id="KW-0418">Kinase</keyword>
<proteinExistence type="predicted"/>
<name>A0A550CVE5_9AGAR</name>
<reference evidence="2 3" key="1">
    <citation type="journal article" date="2019" name="New Phytol.">
        <title>Comparative genomics reveals unique wood-decay strategies and fruiting body development in the Schizophyllaceae.</title>
        <authorList>
            <person name="Almasi E."/>
            <person name="Sahu N."/>
            <person name="Krizsan K."/>
            <person name="Balint B."/>
            <person name="Kovacs G.M."/>
            <person name="Kiss B."/>
            <person name="Cseklye J."/>
            <person name="Drula E."/>
            <person name="Henrissat B."/>
            <person name="Nagy I."/>
            <person name="Chovatia M."/>
            <person name="Adam C."/>
            <person name="LaButti K."/>
            <person name="Lipzen A."/>
            <person name="Riley R."/>
            <person name="Grigoriev I.V."/>
            <person name="Nagy L.G."/>
        </authorList>
    </citation>
    <scope>NUCLEOTIDE SEQUENCE [LARGE SCALE GENOMIC DNA]</scope>
    <source>
        <strain evidence="2 3">NL-1724</strain>
    </source>
</reference>
<dbReference type="InterPro" id="IPR011009">
    <property type="entry name" value="Kinase-like_dom_sf"/>
</dbReference>
<comment type="caution">
    <text evidence="2">The sequence shown here is derived from an EMBL/GenBank/DDBJ whole genome shotgun (WGS) entry which is preliminary data.</text>
</comment>
<gene>
    <name evidence="2" type="ORF">BD626DRAFT_425836</name>
</gene>
<keyword evidence="2" id="KW-0808">Transferase</keyword>
<accession>A0A550CVE5</accession>
<evidence type="ECO:0000259" key="1">
    <source>
        <dbReference type="PROSITE" id="PS50011"/>
    </source>
</evidence>
<dbReference type="GO" id="GO:0004672">
    <property type="term" value="F:protein kinase activity"/>
    <property type="evidence" value="ECO:0007669"/>
    <property type="project" value="InterPro"/>
</dbReference>
<dbReference type="SMART" id="SM00220">
    <property type="entry name" value="S_TKc"/>
    <property type="match status" value="1"/>
</dbReference>
<dbReference type="GO" id="GO:0005524">
    <property type="term" value="F:ATP binding"/>
    <property type="evidence" value="ECO:0007669"/>
    <property type="project" value="InterPro"/>
</dbReference>
<dbReference type="AlphaFoldDB" id="A0A550CVE5"/>
<feature type="domain" description="Protein kinase" evidence="1">
    <location>
        <begin position="1"/>
        <end position="338"/>
    </location>
</feature>
<dbReference type="Pfam" id="PF00069">
    <property type="entry name" value="Pkinase"/>
    <property type="match status" value="1"/>
</dbReference>
<sequence>MPGPNIGKLEQFWVDHHAFLERRGYRLRPRFDPAHVPTRESVKWYQPTPPFPEDEIISLRPAVLDAVRIVDGLTVVLRKAATWSDEVPILRRLNELQSDPRNRIVPVLDLILLPDSDEHVLLVLPLLHDYFDPPFTSPEQVIDAVTQLLEAMQFLHEHDVAHRDFCTYNLMLDPSELFPEGFHVALPRLSPDGQTFGLNFRNRADVSPAQYFVIDFGLATQLPYRNSWATGVFGADKTVPELSWETPYNPYKVDIYQFGSVIMCDMVEVYNGLEFLRPLAEEMTQTDPNRRPDVDASLARLQEIVRHLPAAELQRDIWPVNYTPMLSFTSRPRRDCCG</sequence>
<dbReference type="PROSITE" id="PS50011">
    <property type="entry name" value="PROTEIN_KINASE_DOM"/>
    <property type="match status" value="1"/>
</dbReference>
<dbReference type="SUPFAM" id="SSF56112">
    <property type="entry name" value="Protein kinase-like (PK-like)"/>
    <property type="match status" value="1"/>
</dbReference>
<evidence type="ECO:0000313" key="2">
    <source>
        <dbReference type="EMBL" id="TRM68754.1"/>
    </source>
</evidence>
<dbReference type="Proteomes" id="UP000320762">
    <property type="component" value="Unassembled WGS sequence"/>
</dbReference>
<dbReference type="EMBL" id="VDMD01000002">
    <property type="protein sequence ID" value="TRM68754.1"/>
    <property type="molecule type" value="Genomic_DNA"/>
</dbReference>
<dbReference type="InterPro" id="IPR000719">
    <property type="entry name" value="Prot_kinase_dom"/>
</dbReference>
<keyword evidence="3" id="KW-1185">Reference proteome</keyword>